<keyword evidence="3" id="KW-1185">Reference proteome</keyword>
<feature type="signal peptide" evidence="1">
    <location>
        <begin position="1"/>
        <end position="23"/>
    </location>
</feature>
<proteinExistence type="predicted"/>
<keyword evidence="1" id="KW-0732">Signal</keyword>
<comment type="caution">
    <text evidence="2">The sequence shown here is derived from an EMBL/GenBank/DDBJ whole genome shotgun (WGS) entry which is preliminary data.</text>
</comment>
<dbReference type="Proteomes" id="UP000621859">
    <property type="component" value="Unassembled WGS sequence"/>
</dbReference>
<organism evidence="2 3">
    <name type="scientific">Silvimonas amylolytica</name>
    <dbReference type="NCBI Taxonomy" id="449663"/>
    <lineage>
        <taxon>Bacteria</taxon>
        <taxon>Pseudomonadati</taxon>
        <taxon>Pseudomonadota</taxon>
        <taxon>Betaproteobacteria</taxon>
        <taxon>Neisseriales</taxon>
        <taxon>Chitinibacteraceae</taxon>
        <taxon>Silvimonas</taxon>
    </lineage>
</organism>
<evidence type="ECO:0000313" key="2">
    <source>
        <dbReference type="EMBL" id="GGP25631.1"/>
    </source>
</evidence>
<reference evidence="3" key="1">
    <citation type="journal article" date="2019" name="Int. J. Syst. Evol. Microbiol.">
        <title>The Global Catalogue of Microorganisms (GCM) 10K type strain sequencing project: providing services to taxonomists for standard genome sequencing and annotation.</title>
        <authorList>
            <consortium name="The Broad Institute Genomics Platform"/>
            <consortium name="The Broad Institute Genome Sequencing Center for Infectious Disease"/>
            <person name="Wu L."/>
            <person name="Ma J."/>
        </authorList>
    </citation>
    <scope>NUCLEOTIDE SEQUENCE [LARGE SCALE GENOMIC DNA]</scope>
    <source>
        <strain evidence="3">CGMCC 1.8860</strain>
    </source>
</reference>
<name>A0ABQ2PJU4_9NEIS</name>
<accession>A0ABQ2PJU4</accession>
<protein>
    <submittedName>
        <fullName evidence="2">Uncharacterized protein</fullName>
    </submittedName>
</protein>
<evidence type="ECO:0000256" key="1">
    <source>
        <dbReference type="SAM" id="SignalP"/>
    </source>
</evidence>
<dbReference type="EMBL" id="BMLY01000002">
    <property type="protein sequence ID" value="GGP25631.1"/>
    <property type="molecule type" value="Genomic_DNA"/>
</dbReference>
<gene>
    <name evidence="2" type="ORF">GCM10010971_14500</name>
</gene>
<evidence type="ECO:0000313" key="3">
    <source>
        <dbReference type="Proteomes" id="UP000621859"/>
    </source>
</evidence>
<feature type="chain" id="PRO_5045826589" evidence="1">
    <location>
        <begin position="24"/>
        <end position="95"/>
    </location>
</feature>
<sequence>MPHNNKAAAMVALLLTATGPMIARTLAREYRSVVSLETDLVSGFHHKNQVGPANVFNAYAQRDTWAVSWQKVGPCRGSCARFVLRRDGAIDHNYK</sequence>